<gene>
    <name evidence="1" type="ORF">X975_09013</name>
</gene>
<feature type="non-terminal residue" evidence="1">
    <location>
        <position position="41"/>
    </location>
</feature>
<dbReference type="EMBL" id="KK116098">
    <property type="protein sequence ID" value="KFM66804.1"/>
    <property type="molecule type" value="Genomic_DNA"/>
</dbReference>
<protein>
    <submittedName>
        <fullName evidence="1">Uncharacterized protein</fullName>
    </submittedName>
</protein>
<dbReference type="Proteomes" id="UP000054359">
    <property type="component" value="Unassembled WGS sequence"/>
</dbReference>
<evidence type="ECO:0000313" key="1">
    <source>
        <dbReference type="EMBL" id="KFM66804.1"/>
    </source>
</evidence>
<accession>A0A087TNW5</accession>
<keyword evidence="2" id="KW-1185">Reference proteome</keyword>
<proteinExistence type="predicted"/>
<sequence length="41" mass="4483">KQDKSSACGALDAFKYVKQLSLPYFTVGGKARYGLQGNMKL</sequence>
<reference evidence="1 2" key="1">
    <citation type="submission" date="2013-11" db="EMBL/GenBank/DDBJ databases">
        <title>Genome sequencing of Stegodyphus mimosarum.</title>
        <authorList>
            <person name="Bechsgaard J."/>
        </authorList>
    </citation>
    <scope>NUCLEOTIDE SEQUENCE [LARGE SCALE GENOMIC DNA]</scope>
</reference>
<dbReference type="AlphaFoldDB" id="A0A087TNW5"/>
<feature type="non-terminal residue" evidence="1">
    <location>
        <position position="1"/>
    </location>
</feature>
<name>A0A087TNW5_STEMI</name>
<evidence type="ECO:0000313" key="2">
    <source>
        <dbReference type="Proteomes" id="UP000054359"/>
    </source>
</evidence>
<organism evidence="1 2">
    <name type="scientific">Stegodyphus mimosarum</name>
    <name type="common">African social velvet spider</name>
    <dbReference type="NCBI Taxonomy" id="407821"/>
    <lineage>
        <taxon>Eukaryota</taxon>
        <taxon>Metazoa</taxon>
        <taxon>Ecdysozoa</taxon>
        <taxon>Arthropoda</taxon>
        <taxon>Chelicerata</taxon>
        <taxon>Arachnida</taxon>
        <taxon>Araneae</taxon>
        <taxon>Araneomorphae</taxon>
        <taxon>Entelegynae</taxon>
        <taxon>Eresoidea</taxon>
        <taxon>Eresidae</taxon>
        <taxon>Stegodyphus</taxon>
    </lineage>
</organism>